<dbReference type="GO" id="GO:0016682">
    <property type="term" value="F:oxidoreductase activity, acting on diphenols and related substances as donors, oxygen as acceptor"/>
    <property type="evidence" value="ECO:0007669"/>
    <property type="project" value="UniProtKB-UniRule"/>
</dbReference>
<accession>A0A1M4T667</accession>
<evidence type="ECO:0000256" key="4">
    <source>
        <dbReference type="ARBA" id="ARBA00022475"/>
    </source>
</evidence>
<name>A0A1M4T667_9BACL</name>
<evidence type="ECO:0000256" key="5">
    <source>
        <dbReference type="ARBA" id="ARBA00022692"/>
    </source>
</evidence>
<dbReference type="GO" id="GO:0005886">
    <property type="term" value="C:plasma membrane"/>
    <property type="evidence" value="ECO:0007669"/>
    <property type="project" value="UniProtKB-SubCell"/>
</dbReference>
<dbReference type="NCBIfam" id="TIGR02901">
    <property type="entry name" value="QoxD"/>
    <property type="match status" value="1"/>
</dbReference>
<reference evidence="10 11" key="1">
    <citation type="submission" date="2016-11" db="EMBL/GenBank/DDBJ databases">
        <authorList>
            <person name="Jaros S."/>
            <person name="Januszkiewicz K."/>
            <person name="Wedrychowicz H."/>
        </authorList>
    </citation>
    <scope>NUCLEOTIDE SEQUENCE [LARGE SCALE GENOMIC DNA]</scope>
    <source>
        <strain evidence="10 11">DSM 44666</strain>
    </source>
</reference>
<dbReference type="EMBL" id="FQVL01000001">
    <property type="protein sequence ID" value="SHE39807.1"/>
    <property type="molecule type" value="Genomic_DNA"/>
</dbReference>
<keyword evidence="11" id="KW-1185">Reference proteome</keyword>
<evidence type="ECO:0000256" key="1">
    <source>
        <dbReference type="ARBA" id="ARBA00000725"/>
    </source>
</evidence>
<dbReference type="Pfam" id="PF03626">
    <property type="entry name" value="COX4_pro"/>
    <property type="match status" value="1"/>
</dbReference>
<comment type="subcellular location">
    <subcellularLocation>
        <location evidence="2 9">Cell membrane</location>
        <topology evidence="2 9">Multi-pass membrane protein</topology>
    </subcellularLocation>
</comment>
<keyword evidence="5 9" id="KW-0812">Transmembrane</keyword>
<dbReference type="GO" id="GO:0009319">
    <property type="term" value="C:cytochrome o ubiquinol oxidase complex"/>
    <property type="evidence" value="ECO:0007669"/>
    <property type="project" value="TreeGrafter"/>
</dbReference>
<dbReference type="PANTHER" id="PTHR36835">
    <property type="entry name" value="CYTOCHROME BO(3) UBIQUINOL OXIDASE SUBUNIT 4"/>
    <property type="match status" value="1"/>
</dbReference>
<comment type="catalytic activity">
    <reaction evidence="1 9">
        <text>2 a quinol + O2 = 2 a quinone + 2 H2O</text>
        <dbReference type="Rhea" id="RHEA:55376"/>
        <dbReference type="ChEBI" id="CHEBI:15377"/>
        <dbReference type="ChEBI" id="CHEBI:15379"/>
        <dbReference type="ChEBI" id="CHEBI:24646"/>
        <dbReference type="ChEBI" id="CHEBI:132124"/>
    </reaction>
</comment>
<sequence>MDNQKQNSSLVDNRFPWKHFVGYLLSVVLTLMALWITFSSGFSLSIIFAIIIVLAILQAVLQLLMFMHITERNSKIQTGTMLYAAFIAITIVAGSIWVMSAGHAAH</sequence>
<evidence type="ECO:0000256" key="2">
    <source>
        <dbReference type="ARBA" id="ARBA00004651"/>
    </source>
</evidence>
<keyword evidence="8 9" id="KW-0472">Membrane</keyword>
<dbReference type="OrthoDB" id="2361460at2"/>
<dbReference type="PANTHER" id="PTHR36835:SF1">
    <property type="entry name" value="CYTOCHROME BO(3) UBIQUINOL OXIDASE SUBUNIT 4"/>
    <property type="match status" value="1"/>
</dbReference>
<feature type="transmembrane region" description="Helical" evidence="9">
    <location>
        <begin position="81"/>
        <end position="100"/>
    </location>
</feature>
<dbReference type="InterPro" id="IPR014250">
    <property type="entry name" value="QoxD"/>
</dbReference>
<dbReference type="EC" id="1.10.3.-" evidence="9"/>
<feature type="transmembrane region" description="Helical" evidence="9">
    <location>
        <begin position="20"/>
        <end position="38"/>
    </location>
</feature>
<keyword evidence="4 9" id="KW-1003">Cell membrane</keyword>
<dbReference type="GO" id="GO:0042773">
    <property type="term" value="P:ATP synthesis coupled electron transport"/>
    <property type="evidence" value="ECO:0007669"/>
    <property type="project" value="UniProtKB-UniRule"/>
</dbReference>
<evidence type="ECO:0000256" key="7">
    <source>
        <dbReference type="ARBA" id="ARBA00023002"/>
    </source>
</evidence>
<gene>
    <name evidence="10" type="ORF">SAMN05444392_101321</name>
</gene>
<feature type="transmembrane region" description="Helical" evidence="9">
    <location>
        <begin position="44"/>
        <end position="69"/>
    </location>
</feature>
<dbReference type="GO" id="GO:0015990">
    <property type="term" value="P:electron transport coupled proton transport"/>
    <property type="evidence" value="ECO:0007669"/>
    <property type="project" value="TreeGrafter"/>
</dbReference>
<keyword evidence="7 9" id="KW-0560">Oxidoreductase</keyword>
<dbReference type="STRING" id="112248.SAMN05444392_101321"/>
<dbReference type="AlphaFoldDB" id="A0A1M4T667"/>
<evidence type="ECO:0000313" key="10">
    <source>
        <dbReference type="EMBL" id="SHE39807.1"/>
    </source>
</evidence>
<organism evidence="10 11">
    <name type="scientific">Seinonella peptonophila</name>
    <dbReference type="NCBI Taxonomy" id="112248"/>
    <lineage>
        <taxon>Bacteria</taxon>
        <taxon>Bacillati</taxon>
        <taxon>Bacillota</taxon>
        <taxon>Bacilli</taxon>
        <taxon>Bacillales</taxon>
        <taxon>Thermoactinomycetaceae</taxon>
        <taxon>Seinonella</taxon>
    </lineage>
</organism>
<dbReference type="InterPro" id="IPR050968">
    <property type="entry name" value="Cytochrome_c_oxidase_bac_sub4"/>
</dbReference>
<dbReference type="RefSeq" id="WP_073150905.1">
    <property type="nucleotide sequence ID" value="NZ_FQVL01000001.1"/>
</dbReference>
<protein>
    <recommendedName>
        <fullName evidence="9">Quinol oxidase subunit 4</fullName>
        <ecNumber evidence="9">1.10.3.-</ecNumber>
    </recommendedName>
</protein>
<dbReference type="GO" id="GO:0019646">
    <property type="term" value="P:aerobic electron transport chain"/>
    <property type="evidence" value="ECO:0007669"/>
    <property type="project" value="TreeGrafter"/>
</dbReference>
<comment type="similarity">
    <text evidence="3 9">Belongs to the cytochrome c oxidase bacterial subunit 4 family.</text>
</comment>
<keyword evidence="6 9" id="KW-1133">Transmembrane helix</keyword>
<evidence type="ECO:0000313" key="11">
    <source>
        <dbReference type="Proteomes" id="UP000184476"/>
    </source>
</evidence>
<evidence type="ECO:0000256" key="6">
    <source>
        <dbReference type="ARBA" id="ARBA00022989"/>
    </source>
</evidence>
<dbReference type="GO" id="GO:0009486">
    <property type="term" value="F:cytochrome bo3 ubiquinol oxidase activity"/>
    <property type="evidence" value="ECO:0007669"/>
    <property type="project" value="TreeGrafter"/>
</dbReference>
<dbReference type="InterPro" id="IPR005171">
    <property type="entry name" value="Cyt_c_oxidase_su4_prok"/>
</dbReference>
<evidence type="ECO:0000256" key="8">
    <source>
        <dbReference type="ARBA" id="ARBA00023136"/>
    </source>
</evidence>
<evidence type="ECO:0000256" key="3">
    <source>
        <dbReference type="ARBA" id="ARBA00008079"/>
    </source>
</evidence>
<dbReference type="GO" id="GO:0015078">
    <property type="term" value="F:proton transmembrane transporter activity"/>
    <property type="evidence" value="ECO:0007669"/>
    <property type="project" value="TreeGrafter"/>
</dbReference>
<comment type="function">
    <text evidence="9">Catalyzes quinol oxidation with the concomitant reduction of oxygen to water.</text>
</comment>
<evidence type="ECO:0000256" key="9">
    <source>
        <dbReference type="RuleBase" id="RU367153"/>
    </source>
</evidence>
<dbReference type="Proteomes" id="UP000184476">
    <property type="component" value="Unassembled WGS sequence"/>
</dbReference>
<proteinExistence type="inferred from homology"/>